<keyword evidence="12" id="KW-0675">Receptor</keyword>
<evidence type="ECO:0000256" key="1">
    <source>
        <dbReference type="ARBA" id="ARBA00004571"/>
    </source>
</evidence>
<dbReference type="PANTHER" id="PTHR30069:SF40">
    <property type="entry name" value="TONB-DEPENDENT RECEPTOR NMB0964-RELATED"/>
    <property type="match status" value="1"/>
</dbReference>
<dbReference type="SUPFAM" id="SSF56935">
    <property type="entry name" value="Porins"/>
    <property type="match status" value="1"/>
</dbReference>
<evidence type="ECO:0000256" key="8">
    <source>
        <dbReference type="RuleBase" id="RU003357"/>
    </source>
</evidence>
<keyword evidence="3" id="KW-1134">Transmembrane beta strand</keyword>
<evidence type="ECO:0000256" key="2">
    <source>
        <dbReference type="ARBA" id="ARBA00022448"/>
    </source>
</evidence>
<evidence type="ECO:0000259" key="10">
    <source>
        <dbReference type="Pfam" id="PF00593"/>
    </source>
</evidence>
<dbReference type="EMBL" id="CP041186">
    <property type="protein sequence ID" value="QDG50839.1"/>
    <property type="molecule type" value="Genomic_DNA"/>
</dbReference>
<dbReference type="Gene3D" id="2.40.170.20">
    <property type="entry name" value="TonB-dependent receptor, beta-barrel domain"/>
    <property type="match status" value="1"/>
</dbReference>
<dbReference type="PANTHER" id="PTHR30069">
    <property type="entry name" value="TONB-DEPENDENT OUTER MEMBRANE RECEPTOR"/>
    <property type="match status" value="1"/>
</dbReference>
<proteinExistence type="inferred from homology"/>
<keyword evidence="6 8" id="KW-0472">Membrane</keyword>
<accession>A0A4Y6PRU7</accession>
<dbReference type="Pfam" id="PF07715">
    <property type="entry name" value="Plug"/>
    <property type="match status" value="1"/>
</dbReference>
<gene>
    <name evidence="12" type="ORF">FIV42_08870</name>
</gene>
<accession>A0A5B8Y2C7</accession>
<dbReference type="InterPro" id="IPR036942">
    <property type="entry name" value="Beta-barrel_TonB_sf"/>
</dbReference>
<evidence type="ECO:0000256" key="3">
    <source>
        <dbReference type="ARBA" id="ARBA00022452"/>
    </source>
</evidence>
<evidence type="ECO:0000256" key="7">
    <source>
        <dbReference type="ARBA" id="ARBA00023237"/>
    </source>
</evidence>
<comment type="subcellular location">
    <subcellularLocation>
        <location evidence="1">Cell outer membrane</location>
        <topology evidence="1">Multi-pass membrane protein</topology>
    </subcellularLocation>
</comment>
<dbReference type="GO" id="GO:0009279">
    <property type="term" value="C:cell outer membrane"/>
    <property type="evidence" value="ECO:0007669"/>
    <property type="project" value="UniProtKB-SubCell"/>
</dbReference>
<dbReference type="GO" id="GO:0044718">
    <property type="term" value="P:siderophore transmembrane transport"/>
    <property type="evidence" value="ECO:0007669"/>
    <property type="project" value="TreeGrafter"/>
</dbReference>
<evidence type="ECO:0000313" key="13">
    <source>
        <dbReference type="Proteomes" id="UP000315995"/>
    </source>
</evidence>
<keyword evidence="7" id="KW-0998">Cell outer membrane</keyword>
<dbReference type="InterPro" id="IPR012910">
    <property type="entry name" value="Plug_dom"/>
</dbReference>
<keyword evidence="4" id="KW-0812">Transmembrane</keyword>
<evidence type="ECO:0000256" key="4">
    <source>
        <dbReference type="ARBA" id="ARBA00022692"/>
    </source>
</evidence>
<feature type="compositionally biased region" description="Acidic residues" evidence="9">
    <location>
        <begin position="39"/>
        <end position="50"/>
    </location>
</feature>
<feature type="domain" description="TonB-dependent receptor-like beta-barrel" evidence="10">
    <location>
        <begin position="232"/>
        <end position="625"/>
    </location>
</feature>
<dbReference type="InterPro" id="IPR000531">
    <property type="entry name" value="Beta-barrel_TonB"/>
</dbReference>
<dbReference type="Gene3D" id="2.170.130.10">
    <property type="entry name" value="TonB-dependent receptor, plug domain"/>
    <property type="match status" value="1"/>
</dbReference>
<comment type="similarity">
    <text evidence="8">Belongs to the TonB-dependent receptor family.</text>
</comment>
<dbReference type="GO" id="GO:0015344">
    <property type="term" value="F:siderophore uptake transmembrane transporter activity"/>
    <property type="evidence" value="ECO:0007669"/>
    <property type="project" value="TreeGrafter"/>
</dbReference>
<evidence type="ECO:0000256" key="9">
    <source>
        <dbReference type="SAM" id="MobiDB-lite"/>
    </source>
</evidence>
<evidence type="ECO:0000259" key="11">
    <source>
        <dbReference type="Pfam" id="PF07715"/>
    </source>
</evidence>
<keyword evidence="5 8" id="KW-0798">TonB box</keyword>
<dbReference type="Proteomes" id="UP000315995">
    <property type="component" value="Chromosome"/>
</dbReference>
<dbReference type="InterPro" id="IPR037066">
    <property type="entry name" value="Plug_dom_sf"/>
</dbReference>
<dbReference type="AlphaFoldDB" id="A0A4Y6PRU7"/>
<dbReference type="InterPro" id="IPR039426">
    <property type="entry name" value="TonB-dep_rcpt-like"/>
</dbReference>
<dbReference type="Pfam" id="PF00593">
    <property type="entry name" value="TonB_dep_Rec_b-barrel"/>
    <property type="match status" value="1"/>
</dbReference>
<organism evidence="12 13">
    <name type="scientific">Persicimonas caeni</name>
    <dbReference type="NCBI Taxonomy" id="2292766"/>
    <lineage>
        <taxon>Bacteria</taxon>
        <taxon>Deltaproteobacteria</taxon>
        <taxon>Bradymonadales</taxon>
        <taxon>Bradymonadaceae</taxon>
        <taxon>Persicimonas</taxon>
    </lineage>
</organism>
<reference evidence="12 13" key="1">
    <citation type="submission" date="2019-06" db="EMBL/GenBank/DDBJ databases">
        <title>Persicimonas caeni gen. nov., sp. nov., a predatory bacterium isolated from solar saltern.</title>
        <authorList>
            <person name="Wang S."/>
        </authorList>
    </citation>
    <scope>NUCLEOTIDE SEQUENCE [LARGE SCALE GENOMIC DNA]</scope>
    <source>
        <strain evidence="12 13">YN101</strain>
    </source>
</reference>
<keyword evidence="13" id="KW-1185">Reference proteome</keyword>
<feature type="domain" description="TonB-dependent receptor plug" evidence="11">
    <location>
        <begin position="51"/>
        <end position="150"/>
    </location>
</feature>
<evidence type="ECO:0000313" key="12">
    <source>
        <dbReference type="EMBL" id="QDG50839.1"/>
    </source>
</evidence>
<feature type="region of interest" description="Disordered" evidence="9">
    <location>
        <begin position="39"/>
        <end position="61"/>
    </location>
</feature>
<name>A0A4Y6PRU7_PERCE</name>
<dbReference type="RefSeq" id="WP_141197331.1">
    <property type="nucleotide sequence ID" value="NZ_CP041186.1"/>
</dbReference>
<dbReference type="OrthoDB" id="5389752at2"/>
<feature type="compositionally biased region" description="Basic and acidic residues" evidence="9">
    <location>
        <begin position="51"/>
        <end position="61"/>
    </location>
</feature>
<protein>
    <submittedName>
        <fullName evidence="12">TonB-dependent receptor</fullName>
    </submittedName>
</protein>
<sequence>MRSWVGLVIFVAVLVSTTLGWTADALAQDVVVIPEVDVEAEREAPEEDAAAPERTDEISEEDINRRQTWRLGDALAWLTSATPVDSTGTSSGLIVDGLPAAQLQVTEDGMPVSRPVGGPDGPSVDLDSLSLAGRGVERVEVHRGMGPPGSGPASGVVVQLHREKLPTGLGLSLQTAGRTLAGRPVDSFPTLALGAARAGWGAERVDVQLRASASRHDGVDVNSDGQLDSADERDYGFGARSVWRPSANSKDSLVVDVSYANNVTEGAFGPTSVLRDLVDTEQVVGRVLGEWRSADGFSLEHKTQFDVYDHQFSKRVLQSGFERLKADTGQLRGVQDVLVQQSVGRHLLGVELYGSLERVTRTGETGELPTVDRLHGGLGLSDTWMPTSAVEVSGRLWGDVHTDFEAGWMADVGVGWQATDALQLRASASRTRRLPTAEELFLFFDHSEVGYKVSGNPDLRPERLWSARAGARVAPADELELDAEVYYHRLDDLITTAQTADLAGTSPTFTYTNVARAHTAGGRLSLGARELFGGVDLRVSYSYLPLAEDLDTGERLELRTHHQVLVEMKRDWLDERLQTWLDARSRSALSVPSGSPGAPAYVLLGAGVGWKPADDFLVRLDADNLLDQTNATWGPKTGLSVLASVEYHYHSNDRTTGEE</sequence>
<evidence type="ECO:0000256" key="6">
    <source>
        <dbReference type="ARBA" id="ARBA00023136"/>
    </source>
</evidence>
<evidence type="ECO:0000256" key="5">
    <source>
        <dbReference type="ARBA" id="ARBA00023077"/>
    </source>
</evidence>
<keyword evidence="2" id="KW-0813">Transport</keyword>